<proteinExistence type="predicted"/>
<name>A0A8J3X222_9ACTN</name>
<dbReference type="AlphaFoldDB" id="A0A8J3X222"/>
<accession>A0A8J3X222</accession>
<dbReference type="EMBL" id="BOON01000045">
    <property type="protein sequence ID" value="GII25042.1"/>
    <property type="molecule type" value="Genomic_DNA"/>
</dbReference>
<dbReference type="Gene3D" id="3.40.50.150">
    <property type="entry name" value="Vaccinia Virus protein VP39"/>
    <property type="match status" value="1"/>
</dbReference>
<feature type="domain" description="Histidine-specific methyltransferase SAM-dependent" evidence="1">
    <location>
        <begin position="90"/>
        <end position="232"/>
    </location>
</feature>
<evidence type="ECO:0000313" key="2">
    <source>
        <dbReference type="EMBL" id="GII25042.1"/>
    </source>
</evidence>
<dbReference type="RefSeq" id="WP_203935817.1">
    <property type="nucleotide sequence ID" value="NZ_BOON01000045.1"/>
</dbReference>
<protein>
    <recommendedName>
        <fullName evidence="1">Histidine-specific methyltransferase SAM-dependent domain-containing protein</fullName>
    </recommendedName>
</protein>
<dbReference type="SUPFAM" id="SSF53335">
    <property type="entry name" value="S-adenosyl-L-methionine-dependent methyltransferases"/>
    <property type="match status" value="1"/>
</dbReference>
<organism evidence="2 3">
    <name type="scientific">Planosporangium mesophilum</name>
    <dbReference type="NCBI Taxonomy" id="689768"/>
    <lineage>
        <taxon>Bacteria</taxon>
        <taxon>Bacillati</taxon>
        <taxon>Actinomycetota</taxon>
        <taxon>Actinomycetes</taxon>
        <taxon>Micromonosporales</taxon>
        <taxon>Micromonosporaceae</taxon>
        <taxon>Planosporangium</taxon>
    </lineage>
</organism>
<evidence type="ECO:0000313" key="3">
    <source>
        <dbReference type="Proteomes" id="UP000599074"/>
    </source>
</evidence>
<reference evidence="2" key="1">
    <citation type="submission" date="2021-01" db="EMBL/GenBank/DDBJ databases">
        <title>Whole genome shotgun sequence of Planosporangium mesophilum NBRC 109066.</title>
        <authorList>
            <person name="Komaki H."/>
            <person name="Tamura T."/>
        </authorList>
    </citation>
    <scope>NUCLEOTIDE SEQUENCE</scope>
    <source>
        <strain evidence="2">NBRC 109066</strain>
    </source>
</reference>
<keyword evidence="3" id="KW-1185">Reference proteome</keyword>
<evidence type="ECO:0000259" key="1">
    <source>
        <dbReference type="Pfam" id="PF10017"/>
    </source>
</evidence>
<dbReference type="Proteomes" id="UP000599074">
    <property type="component" value="Unassembled WGS sequence"/>
</dbReference>
<dbReference type="InterPro" id="IPR029063">
    <property type="entry name" value="SAM-dependent_MTases_sf"/>
</dbReference>
<gene>
    <name evidence="2" type="ORF">Pme01_46390</name>
</gene>
<sequence>MTLTPNFDMDQFPATVPYYRTVAGASLCAVSPDEAFYRTYSAAQVDAIIGSLAQHAEFPFSLTYLGSGSESWRDGGLSPTSAAAPIAPATLLERHAEQLLALVPPSPSIQVVDLGPGTTRPIHGLLRHLLGRSRLAGYRAIDISAEMLELARQNLRTAFPHDADRFELCRGDFTGPDLAQVLIAKDEPHDDDSGPVRFVVMAGGTLYNFAEPDRVLRHVRHAMSGHDLLVLTLRFDTGVDQPPLMDHSGSATKSQHRAGLDLLNIDRSWYVTETGFDRDRSEVFVRARFVLPVAVTFDVDGARRTVSFEPGDTLLVWRLFYPDRSTLVDQLDRNGFKMRLFQFGQGSQVALVAATPGS</sequence>
<dbReference type="InterPro" id="IPR019257">
    <property type="entry name" value="MeTrfase_dom"/>
</dbReference>
<dbReference type="CDD" id="cd02440">
    <property type="entry name" value="AdoMet_MTases"/>
    <property type="match status" value="1"/>
</dbReference>
<comment type="caution">
    <text evidence="2">The sequence shown here is derived from an EMBL/GenBank/DDBJ whole genome shotgun (WGS) entry which is preliminary data.</text>
</comment>
<dbReference type="Pfam" id="PF10017">
    <property type="entry name" value="Methyltransf_33"/>
    <property type="match status" value="1"/>
</dbReference>